<evidence type="ECO:0000256" key="7">
    <source>
        <dbReference type="ARBA" id="ARBA00023136"/>
    </source>
</evidence>
<feature type="transmembrane region" description="Helical" evidence="8">
    <location>
        <begin position="210"/>
        <end position="233"/>
    </location>
</feature>
<sequence>MTDVPHPLAAERPALPRGRRLPLPLLVLPAALFVLAVYVWPTLGLFRTAFNEVGPTGAMVEAWSLQTAKDVFADSFTAELTLNSLWLSLVATALALALSYPVSLFLFRTRSRFRSLLAVVAIMPMLVSGVVRIFGWLAILGDRGLVNGIAQWLGLISTPMRLVFNWTGVTIGLAESIMPYMILALLAGFGRLDRTLEEAARSLGATPLRTFLRVTLPLSLPAIALAAGLGFVLSMSSYITPRLMGGGRIFVLATEIYEQATTNTNWPVAAVLAIYTLVLLLALAVVARLVARRLQR</sequence>
<comment type="subcellular location">
    <subcellularLocation>
        <location evidence="1 8">Cell membrane</location>
        <topology evidence="1 8">Multi-pass membrane protein</topology>
    </subcellularLocation>
</comment>
<dbReference type="OrthoDB" id="7915284at2"/>
<dbReference type="InterPro" id="IPR035906">
    <property type="entry name" value="MetI-like_sf"/>
</dbReference>
<evidence type="ECO:0000256" key="8">
    <source>
        <dbReference type="RuleBase" id="RU363032"/>
    </source>
</evidence>
<feature type="transmembrane region" description="Helical" evidence="8">
    <location>
        <begin position="116"/>
        <end position="139"/>
    </location>
</feature>
<comment type="caution">
    <text evidence="10">The sequence shown here is derived from an EMBL/GenBank/DDBJ whole genome shotgun (WGS) entry which is preliminary data.</text>
</comment>
<dbReference type="CDD" id="cd06261">
    <property type="entry name" value="TM_PBP2"/>
    <property type="match status" value="1"/>
</dbReference>
<evidence type="ECO:0000313" key="11">
    <source>
        <dbReference type="Proteomes" id="UP000029995"/>
    </source>
</evidence>
<dbReference type="Pfam" id="PF00528">
    <property type="entry name" value="BPD_transp_1"/>
    <property type="match status" value="1"/>
</dbReference>
<dbReference type="EMBL" id="JANX01000292">
    <property type="protein sequence ID" value="KGM32597.1"/>
    <property type="molecule type" value="Genomic_DNA"/>
</dbReference>
<dbReference type="SUPFAM" id="SSF161098">
    <property type="entry name" value="MetI-like"/>
    <property type="match status" value="1"/>
</dbReference>
<evidence type="ECO:0000256" key="6">
    <source>
        <dbReference type="ARBA" id="ARBA00022989"/>
    </source>
</evidence>
<feature type="transmembrane region" description="Helical" evidence="8">
    <location>
        <begin position="21"/>
        <end position="40"/>
    </location>
</feature>
<evidence type="ECO:0000259" key="9">
    <source>
        <dbReference type="PROSITE" id="PS50928"/>
    </source>
</evidence>
<feature type="domain" description="ABC transmembrane type-1" evidence="9">
    <location>
        <begin position="81"/>
        <end position="287"/>
    </location>
</feature>
<keyword evidence="6 8" id="KW-1133">Transmembrane helix</keyword>
<evidence type="ECO:0000256" key="4">
    <source>
        <dbReference type="ARBA" id="ARBA00022475"/>
    </source>
</evidence>
<evidence type="ECO:0000256" key="5">
    <source>
        <dbReference type="ARBA" id="ARBA00022692"/>
    </source>
</evidence>
<dbReference type="GO" id="GO:0055085">
    <property type="term" value="P:transmembrane transport"/>
    <property type="evidence" value="ECO:0007669"/>
    <property type="project" value="InterPro"/>
</dbReference>
<dbReference type="GO" id="GO:0005886">
    <property type="term" value="C:plasma membrane"/>
    <property type="evidence" value="ECO:0007669"/>
    <property type="project" value="UniProtKB-SubCell"/>
</dbReference>
<feature type="transmembrane region" description="Helical" evidence="8">
    <location>
        <begin position="163"/>
        <end position="189"/>
    </location>
</feature>
<evidence type="ECO:0000256" key="3">
    <source>
        <dbReference type="ARBA" id="ARBA00022448"/>
    </source>
</evidence>
<keyword evidence="5 8" id="KW-0812">Transmembrane</keyword>
<dbReference type="AlphaFoldDB" id="A0A0A0D6D6"/>
<evidence type="ECO:0000256" key="1">
    <source>
        <dbReference type="ARBA" id="ARBA00004651"/>
    </source>
</evidence>
<comment type="similarity">
    <text evidence="2">Belongs to the binding-protein-dependent transport system permease family. CysTW subfamily.</text>
</comment>
<organism evidence="10 11">
    <name type="scientific">Inquilinus limosus MP06</name>
    <dbReference type="NCBI Taxonomy" id="1398085"/>
    <lineage>
        <taxon>Bacteria</taxon>
        <taxon>Pseudomonadati</taxon>
        <taxon>Pseudomonadota</taxon>
        <taxon>Alphaproteobacteria</taxon>
        <taxon>Rhodospirillales</taxon>
        <taxon>Rhodospirillaceae</taxon>
        <taxon>Inquilinus</taxon>
    </lineage>
</organism>
<reference evidence="10 11" key="1">
    <citation type="submission" date="2014-01" db="EMBL/GenBank/DDBJ databases">
        <title>Genome sequence determination for a cystic fibrosis isolate, Inquilinus limosus.</title>
        <authorList>
            <person name="Pino M."/>
            <person name="Di Conza J."/>
            <person name="Gutkind G."/>
        </authorList>
    </citation>
    <scope>NUCLEOTIDE SEQUENCE [LARGE SCALE GENOMIC DNA]</scope>
    <source>
        <strain evidence="10 11">MP06</strain>
    </source>
</reference>
<evidence type="ECO:0000313" key="10">
    <source>
        <dbReference type="EMBL" id="KGM32597.1"/>
    </source>
</evidence>
<dbReference type="RefSeq" id="WP_034842766.1">
    <property type="nucleotide sequence ID" value="NZ_JANX01000292.1"/>
</dbReference>
<proteinExistence type="inferred from homology"/>
<dbReference type="PANTHER" id="PTHR42929:SF5">
    <property type="entry name" value="ABC TRANSPORTER PERMEASE PROTEIN"/>
    <property type="match status" value="1"/>
</dbReference>
<gene>
    <name evidence="10" type="ORF">P409_20470</name>
</gene>
<keyword evidence="3 8" id="KW-0813">Transport</keyword>
<keyword evidence="4" id="KW-1003">Cell membrane</keyword>
<dbReference type="Proteomes" id="UP000029995">
    <property type="component" value="Unassembled WGS sequence"/>
</dbReference>
<protein>
    <submittedName>
        <fullName evidence="10">Polyamine ABC transporter permease</fullName>
    </submittedName>
</protein>
<feature type="transmembrane region" description="Helical" evidence="8">
    <location>
        <begin position="85"/>
        <end position="107"/>
    </location>
</feature>
<accession>A0A0A0D6D6</accession>
<dbReference type="InterPro" id="IPR000515">
    <property type="entry name" value="MetI-like"/>
</dbReference>
<evidence type="ECO:0000256" key="2">
    <source>
        <dbReference type="ARBA" id="ARBA00007069"/>
    </source>
</evidence>
<dbReference type="PANTHER" id="PTHR42929">
    <property type="entry name" value="INNER MEMBRANE ABC TRANSPORTER PERMEASE PROTEIN YDCU-RELATED-RELATED"/>
    <property type="match status" value="1"/>
</dbReference>
<keyword evidence="7 8" id="KW-0472">Membrane</keyword>
<feature type="transmembrane region" description="Helical" evidence="8">
    <location>
        <begin position="268"/>
        <end position="291"/>
    </location>
</feature>
<name>A0A0A0D6D6_9PROT</name>
<dbReference type="PROSITE" id="PS50928">
    <property type="entry name" value="ABC_TM1"/>
    <property type="match status" value="1"/>
</dbReference>
<dbReference type="Gene3D" id="1.10.3720.10">
    <property type="entry name" value="MetI-like"/>
    <property type="match status" value="1"/>
</dbReference>